<keyword evidence="3" id="KW-0547">Nucleotide-binding</keyword>
<sequence length="442" mass="47964">MQESMDAIVIRDVVKRFRKRTIRGEYTTFKSELLRWLRGQRQPEEARLITALRGINLTIPRGKTMGILGRNGSGKSTLLKLITGIYAPTSGTMEINGRISALLDLGAGFHPDFSGRENILINGIILGMSRAEVRERMDAIIAFSELGDFIDEPVRTYSSGMYMRLAFAVATHVDPDILIIDEILAVGDEHFSKKSLAKMTEFKKQGKTIVLVTHDLQTVSNWCDSAAWLDGGRIREVGEPAKVIRHYQQALRLAEAQGTPLTAPALSPGGGALPALQGSETSIATVSGTQEANAPLPVELVSVDLVAPTGETGVVVDTEQGLEVRVGFTTRRPLSDAGFAVDIRREDGTQVYATNTFLESVPLPEPLPEHGTVRFVIERVGLSPGRYTLDVSARSSQGTAYSNGLQPSTFEVRSPIGGEGLVRPPHRWIIEPGAVPQRSAAS</sequence>
<reference evidence="6 7" key="1">
    <citation type="submission" date="2014-07" db="EMBL/GenBank/DDBJ databases">
        <title>Draft Genome Sequence of Gephyronic Acid Producer, Cystobacter violaceus Strain Cb vi76.</title>
        <authorList>
            <person name="Stevens D.C."/>
            <person name="Young J."/>
            <person name="Carmichael R."/>
            <person name="Tan J."/>
            <person name="Taylor R.E."/>
        </authorList>
    </citation>
    <scope>NUCLEOTIDE SEQUENCE [LARGE SCALE GENOMIC DNA]</scope>
    <source>
        <strain evidence="6 7">Cb vi76</strain>
    </source>
</reference>
<feature type="domain" description="ABC transporter" evidence="5">
    <location>
        <begin position="37"/>
        <end position="256"/>
    </location>
</feature>
<dbReference type="PANTHER" id="PTHR46743:SF2">
    <property type="entry name" value="TEICHOIC ACIDS EXPORT ATP-BINDING PROTEIN TAGH"/>
    <property type="match status" value="1"/>
</dbReference>
<dbReference type="RefSeq" id="WP_043389057.1">
    <property type="nucleotide sequence ID" value="NZ_JPMI01000006.1"/>
</dbReference>
<proteinExistence type="inferred from homology"/>
<name>A0A084T1Q0_9BACT</name>
<dbReference type="Pfam" id="PF00005">
    <property type="entry name" value="ABC_tran"/>
    <property type="match status" value="1"/>
</dbReference>
<evidence type="ECO:0000313" key="7">
    <source>
        <dbReference type="Proteomes" id="UP000028547"/>
    </source>
</evidence>
<dbReference type="GO" id="GO:0005524">
    <property type="term" value="F:ATP binding"/>
    <property type="evidence" value="ECO:0007669"/>
    <property type="project" value="UniProtKB-KW"/>
</dbReference>
<accession>A0A084T1Q0</accession>
<dbReference type="Gene3D" id="2.70.50.60">
    <property type="entry name" value="abc- transporter (atp binding component) like domain"/>
    <property type="match status" value="1"/>
</dbReference>
<keyword evidence="4 6" id="KW-0067">ATP-binding</keyword>
<evidence type="ECO:0000256" key="4">
    <source>
        <dbReference type="ARBA" id="ARBA00022840"/>
    </source>
</evidence>
<dbReference type="InterPro" id="IPR015860">
    <property type="entry name" value="ABC_transpr_TagH-like"/>
</dbReference>
<evidence type="ECO:0000259" key="5">
    <source>
        <dbReference type="PROSITE" id="PS50893"/>
    </source>
</evidence>
<dbReference type="EMBL" id="JPMI01000006">
    <property type="protein sequence ID" value="KFA94635.1"/>
    <property type="molecule type" value="Genomic_DNA"/>
</dbReference>
<dbReference type="Proteomes" id="UP000028547">
    <property type="component" value="Unassembled WGS sequence"/>
</dbReference>
<dbReference type="SMART" id="SM00382">
    <property type="entry name" value="AAA"/>
    <property type="match status" value="1"/>
</dbReference>
<keyword evidence="2" id="KW-0813">Transport</keyword>
<dbReference type="SUPFAM" id="SSF52540">
    <property type="entry name" value="P-loop containing nucleoside triphosphate hydrolases"/>
    <property type="match status" value="1"/>
</dbReference>
<organism evidence="6 7">
    <name type="scientific">Archangium violaceum Cb vi76</name>
    <dbReference type="NCBI Taxonomy" id="1406225"/>
    <lineage>
        <taxon>Bacteria</taxon>
        <taxon>Pseudomonadati</taxon>
        <taxon>Myxococcota</taxon>
        <taxon>Myxococcia</taxon>
        <taxon>Myxococcales</taxon>
        <taxon>Cystobacterineae</taxon>
        <taxon>Archangiaceae</taxon>
        <taxon>Archangium</taxon>
    </lineage>
</organism>
<evidence type="ECO:0000313" key="6">
    <source>
        <dbReference type="EMBL" id="KFA94635.1"/>
    </source>
</evidence>
<gene>
    <name evidence="6" type="ORF">Q664_01650</name>
</gene>
<evidence type="ECO:0000256" key="1">
    <source>
        <dbReference type="ARBA" id="ARBA00005417"/>
    </source>
</evidence>
<evidence type="ECO:0000256" key="2">
    <source>
        <dbReference type="ARBA" id="ARBA00022448"/>
    </source>
</evidence>
<dbReference type="Gene3D" id="3.40.50.300">
    <property type="entry name" value="P-loop containing nucleotide triphosphate hydrolases"/>
    <property type="match status" value="1"/>
</dbReference>
<dbReference type="AlphaFoldDB" id="A0A084T1Q0"/>
<dbReference type="Pfam" id="PF14524">
    <property type="entry name" value="Wzt_C"/>
    <property type="match status" value="1"/>
</dbReference>
<protein>
    <submittedName>
        <fullName evidence="6">ABC transporter ATP-binding protein</fullName>
    </submittedName>
</protein>
<dbReference type="PANTHER" id="PTHR46743">
    <property type="entry name" value="TEICHOIC ACIDS EXPORT ATP-BINDING PROTEIN TAGH"/>
    <property type="match status" value="1"/>
</dbReference>
<dbReference type="GO" id="GO:0016887">
    <property type="term" value="F:ATP hydrolysis activity"/>
    <property type="evidence" value="ECO:0007669"/>
    <property type="project" value="InterPro"/>
</dbReference>
<dbReference type="GO" id="GO:0016020">
    <property type="term" value="C:membrane"/>
    <property type="evidence" value="ECO:0007669"/>
    <property type="project" value="InterPro"/>
</dbReference>
<dbReference type="InterPro" id="IPR003439">
    <property type="entry name" value="ABC_transporter-like_ATP-bd"/>
</dbReference>
<dbReference type="PROSITE" id="PS50893">
    <property type="entry name" value="ABC_TRANSPORTER_2"/>
    <property type="match status" value="1"/>
</dbReference>
<dbReference type="CDD" id="cd10147">
    <property type="entry name" value="Wzt_C-like"/>
    <property type="match status" value="1"/>
</dbReference>
<comment type="similarity">
    <text evidence="1">Belongs to the ABC transporter superfamily.</text>
</comment>
<dbReference type="InterPro" id="IPR003593">
    <property type="entry name" value="AAA+_ATPase"/>
</dbReference>
<dbReference type="InterPro" id="IPR027417">
    <property type="entry name" value="P-loop_NTPase"/>
</dbReference>
<dbReference type="GO" id="GO:0140359">
    <property type="term" value="F:ABC-type transporter activity"/>
    <property type="evidence" value="ECO:0007669"/>
    <property type="project" value="InterPro"/>
</dbReference>
<dbReference type="InterPro" id="IPR050683">
    <property type="entry name" value="Bact_Polysacc_Export_ATP-bd"/>
</dbReference>
<dbReference type="CDD" id="cd03220">
    <property type="entry name" value="ABC_KpsT_Wzt"/>
    <property type="match status" value="1"/>
</dbReference>
<dbReference type="InterPro" id="IPR029439">
    <property type="entry name" value="Wzt_C"/>
</dbReference>
<comment type="caution">
    <text evidence="6">The sequence shown here is derived from an EMBL/GenBank/DDBJ whole genome shotgun (WGS) entry which is preliminary data.</text>
</comment>
<evidence type="ECO:0000256" key="3">
    <source>
        <dbReference type="ARBA" id="ARBA00022741"/>
    </source>
</evidence>